<feature type="compositionally biased region" description="Polar residues" evidence="1">
    <location>
        <begin position="136"/>
        <end position="147"/>
    </location>
</feature>
<reference evidence="2" key="2">
    <citation type="submission" date="2025-08" db="UniProtKB">
        <authorList>
            <consortium name="Ensembl"/>
        </authorList>
    </citation>
    <scope>IDENTIFICATION</scope>
</reference>
<evidence type="ECO:0000313" key="3">
    <source>
        <dbReference type="Proteomes" id="UP000007875"/>
    </source>
</evidence>
<keyword evidence="3" id="KW-1185">Reference proteome</keyword>
<dbReference type="InParanoid" id="H2YUQ6"/>
<evidence type="ECO:0000256" key="1">
    <source>
        <dbReference type="SAM" id="MobiDB-lite"/>
    </source>
</evidence>
<dbReference type="Ensembl" id="ENSCSAVT00000009180.1">
    <property type="protein sequence ID" value="ENSCSAVP00000009066.1"/>
    <property type="gene ID" value="ENSCSAVG00000005354.1"/>
</dbReference>
<accession>H2YUQ6</accession>
<dbReference type="HOGENOM" id="CLU_1172944_0_0_1"/>
<feature type="compositionally biased region" description="Polar residues" evidence="1">
    <location>
        <begin position="40"/>
        <end position="51"/>
    </location>
</feature>
<proteinExistence type="predicted"/>
<dbReference type="Proteomes" id="UP000007875">
    <property type="component" value="Unassembled WGS sequence"/>
</dbReference>
<reference evidence="2" key="3">
    <citation type="submission" date="2025-09" db="UniProtKB">
        <authorList>
            <consortium name="Ensembl"/>
        </authorList>
    </citation>
    <scope>IDENTIFICATION</scope>
</reference>
<evidence type="ECO:0000313" key="2">
    <source>
        <dbReference type="Ensembl" id="ENSCSAVP00000009066.1"/>
    </source>
</evidence>
<feature type="region of interest" description="Disordered" evidence="1">
    <location>
        <begin position="1"/>
        <end position="149"/>
    </location>
</feature>
<reference evidence="3" key="1">
    <citation type="submission" date="2003-08" db="EMBL/GenBank/DDBJ databases">
        <authorList>
            <person name="Birren B."/>
            <person name="Nusbaum C."/>
            <person name="Abebe A."/>
            <person name="Abouelleil A."/>
            <person name="Adekoya E."/>
            <person name="Ait-zahra M."/>
            <person name="Allen N."/>
            <person name="Allen T."/>
            <person name="An P."/>
            <person name="Anderson M."/>
            <person name="Anderson S."/>
            <person name="Arachchi H."/>
            <person name="Armbruster J."/>
            <person name="Bachantsang P."/>
            <person name="Baldwin J."/>
            <person name="Barry A."/>
            <person name="Bayul T."/>
            <person name="Blitshsteyn B."/>
            <person name="Bloom T."/>
            <person name="Blye J."/>
            <person name="Boguslavskiy L."/>
            <person name="Borowsky M."/>
            <person name="Boukhgalter B."/>
            <person name="Brunache A."/>
            <person name="Butler J."/>
            <person name="Calixte N."/>
            <person name="Calvo S."/>
            <person name="Camarata J."/>
            <person name="Campo K."/>
            <person name="Chang J."/>
            <person name="Cheshatsang Y."/>
            <person name="Citroen M."/>
            <person name="Collymore A."/>
            <person name="Considine T."/>
            <person name="Cook A."/>
            <person name="Cooke P."/>
            <person name="Corum B."/>
            <person name="Cuomo C."/>
            <person name="David R."/>
            <person name="Dawoe T."/>
            <person name="Degray S."/>
            <person name="Dodge S."/>
            <person name="Dooley K."/>
            <person name="Dorje P."/>
            <person name="Dorjee K."/>
            <person name="Dorris L."/>
            <person name="Duffey N."/>
            <person name="Dupes A."/>
            <person name="Elkins T."/>
            <person name="Engels R."/>
            <person name="Erickson J."/>
            <person name="Farina A."/>
            <person name="Faro S."/>
            <person name="Ferreira P."/>
            <person name="Fischer H."/>
            <person name="Fitzgerald M."/>
            <person name="Foley K."/>
            <person name="Gage D."/>
            <person name="Galagan J."/>
            <person name="Gearin G."/>
            <person name="Gnerre S."/>
            <person name="Gnirke A."/>
            <person name="Goyette A."/>
            <person name="Graham J."/>
            <person name="Grandbois E."/>
            <person name="Gyaltsen K."/>
            <person name="Hafez N."/>
            <person name="Hagopian D."/>
            <person name="Hagos B."/>
            <person name="Hall J."/>
            <person name="Hatcher B."/>
            <person name="Heller A."/>
            <person name="Higgins H."/>
            <person name="Honan T."/>
            <person name="Horn A."/>
            <person name="Houde N."/>
            <person name="Hughes L."/>
            <person name="Hulme W."/>
            <person name="Husby E."/>
            <person name="Iliev I."/>
            <person name="Jaffe D."/>
            <person name="Jones C."/>
            <person name="Kamal M."/>
            <person name="Kamat A."/>
            <person name="Kamvysselis M."/>
            <person name="Karlsson E."/>
            <person name="Kells C."/>
            <person name="Kieu A."/>
            <person name="Kisner P."/>
            <person name="Kodira C."/>
            <person name="Kulbokas E."/>
            <person name="Labutti K."/>
            <person name="Lama D."/>
            <person name="Landers T."/>
            <person name="Leger J."/>
            <person name="Levine S."/>
            <person name="Lewis D."/>
            <person name="Lewis T."/>
            <person name="Lindblad-toh K."/>
            <person name="Liu X."/>
            <person name="Lokyitsang T."/>
            <person name="Lokyitsang Y."/>
            <person name="Lucien O."/>
            <person name="Lui A."/>
            <person name="Ma L.J."/>
            <person name="Mabbitt R."/>
            <person name="Macdonald J."/>
            <person name="Maclean C."/>
            <person name="Major J."/>
            <person name="Manning J."/>
            <person name="Marabella R."/>
            <person name="Maru K."/>
            <person name="Matthews C."/>
            <person name="Mauceli E."/>
            <person name="Mccarthy M."/>
            <person name="Mcdonough S."/>
            <person name="Mcghee T."/>
            <person name="Meldrim J."/>
            <person name="Meneus L."/>
            <person name="Mesirov J."/>
            <person name="Mihalev A."/>
            <person name="Mihova T."/>
            <person name="Mikkelsen T."/>
            <person name="Mlenga V."/>
            <person name="Moru K."/>
            <person name="Mozes J."/>
            <person name="Mulrain L."/>
            <person name="Munson G."/>
            <person name="Naylor J."/>
            <person name="Newes C."/>
            <person name="Nguyen C."/>
            <person name="Nguyen N."/>
            <person name="Nguyen T."/>
            <person name="Nicol R."/>
            <person name="Nielsen C."/>
            <person name="Nizzari M."/>
            <person name="Norbu C."/>
            <person name="Norbu N."/>
            <person name="O'donnell P."/>
            <person name="Okoawo O."/>
            <person name="O'leary S."/>
            <person name="Omotosho B."/>
            <person name="O'neill K."/>
            <person name="Osman S."/>
            <person name="Parker S."/>
            <person name="Perrin D."/>
            <person name="Phunkhang P."/>
            <person name="Piqani B."/>
            <person name="Purcell S."/>
            <person name="Rachupka T."/>
            <person name="Ramasamy U."/>
            <person name="Rameau R."/>
            <person name="Ray V."/>
            <person name="Raymond C."/>
            <person name="Retta R."/>
            <person name="Richardson S."/>
            <person name="Rise C."/>
            <person name="Rodriguez J."/>
            <person name="Rogers J."/>
            <person name="Rogov P."/>
            <person name="Rutman M."/>
            <person name="Schupbach R."/>
            <person name="Seaman C."/>
            <person name="Settipalli S."/>
            <person name="Sharpe T."/>
            <person name="Sheridan J."/>
            <person name="Sherpa N."/>
            <person name="Shi J."/>
            <person name="Smirnov S."/>
            <person name="Smith C."/>
            <person name="Sougnez C."/>
            <person name="Spencer B."/>
            <person name="Stalker J."/>
            <person name="Stange-thomann N."/>
            <person name="Stavropoulos S."/>
            <person name="Stetson K."/>
            <person name="Stone C."/>
            <person name="Stone S."/>
            <person name="Stubbs M."/>
            <person name="Talamas J."/>
            <person name="Tchuinga P."/>
            <person name="Tenzing P."/>
            <person name="Tesfaye S."/>
            <person name="Theodore J."/>
            <person name="Thoulutsang Y."/>
            <person name="Topham K."/>
            <person name="Towey S."/>
            <person name="Tsamla T."/>
            <person name="Tsomo N."/>
            <person name="Vallee D."/>
            <person name="Vassiliev H."/>
            <person name="Venkataraman V."/>
            <person name="Vinson J."/>
            <person name="Vo A."/>
            <person name="Wade C."/>
            <person name="Wang S."/>
            <person name="Wangchuk T."/>
            <person name="Wangdi T."/>
            <person name="Whittaker C."/>
            <person name="Wilkinson J."/>
            <person name="Wu Y."/>
            <person name="Wyman D."/>
            <person name="Yadav S."/>
            <person name="Yang S."/>
            <person name="Yang X."/>
            <person name="Yeager S."/>
            <person name="Yee E."/>
            <person name="Young G."/>
            <person name="Zainoun J."/>
            <person name="Zembeck L."/>
            <person name="Zimmer A."/>
            <person name="Zody M."/>
            <person name="Lander E."/>
        </authorList>
    </citation>
    <scope>NUCLEOTIDE SEQUENCE [LARGE SCALE GENOMIC DNA]</scope>
</reference>
<name>H2YUQ6_CIOSA</name>
<dbReference type="AlphaFoldDB" id="H2YUQ6"/>
<feature type="region of interest" description="Disordered" evidence="1">
    <location>
        <begin position="198"/>
        <end position="237"/>
    </location>
</feature>
<sequence length="237" mass="25701">MSAGESITAETANFDSASVDAKSEHIDPQDPSLDLKTTKSEALQESAPTDSEATKNVPDKTPIDPATLPETLVDEPLPFPESEKKKSDAETPVNEVLKEPVVKESLDHNQQDQSIVDKTEAELAAPEEKLLPEPHTNGQMEAVSSNAPDIVTEKVEDLVPVDEAPSTDTVEAPSTDTQETLTCELEVEKVPAVEKEMEQNLTDAKDITETALTKTAVEQAPETTQPDEIESMEIEKK</sequence>
<feature type="compositionally biased region" description="Basic and acidic residues" evidence="1">
    <location>
        <begin position="96"/>
        <end position="132"/>
    </location>
</feature>
<feature type="compositionally biased region" description="Acidic residues" evidence="1">
    <location>
        <begin position="225"/>
        <end position="237"/>
    </location>
</feature>
<protein>
    <submittedName>
        <fullName evidence="2">Uncharacterized protein</fullName>
    </submittedName>
</protein>
<organism evidence="2 3">
    <name type="scientific">Ciona savignyi</name>
    <name type="common">Pacific transparent sea squirt</name>
    <dbReference type="NCBI Taxonomy" id="51511"/>
    <lineage>
        <taxon>Eukaryota</taxon>
        <taxon>Metazoa</taxon>
        <taxon>Chordata</taxon>
        <taxon>Tunicata</taxon>
        <taxon>Ascidiacea</taxon>
        <taxon>Phlebobranchia</taxon>
        <taxon>Cionidae</taxon>
        <taxon>Ciona</taxon>
    </lineage>
</organism>
<feature type="compositionally biased region" description="Basic and acidic residues" evidence="1">
    <location>
        <begin position="198"/>
        <end position="208"/>
    </location>
</feature>